<dbReference type="InterPro" id="IPR011053">
    <property type="entry name" value="Single_hybrid_motif"/>
</dbReference>
<dbReference type="InterPro" id="IPR001078">
    <property type="entry name" value="2-oxoacid_DH_actylTfrase"/>
</dbReference>
<evidence type="ECO:0000256" key="1">
    <source>
        <dbReference type="ARBA" id="ARBA00001938"/>
    </source>
</evidence>
<dbReference type="PROSITE" id="PS00189">
    <property type="entry name" value="LIPOYL"/>
    <property type="match status" value="2"/>
</dbReference>
<reference evidence="9" key="1">
    <citation type="submission" date="2018-04" db="EMBL/GenBank/DDBJ databases">
        <authorList>
            <person name="Go L.Y."/>
            <person name="Mitchell J.A."/>
        </authorList>
    </citation>
    <scope>NUCLEOTIDE SEQUENCE</scope>
    <source>
        <tissue evidence="9">Whole organism</tissue>
    </source>
</reference>
<dbReference type="AlphaFoldDB" id="A0A336KMB5"/>
<dbReference type="Gene3D" id="3.30.559.10">
    <property type="entry name" value="Chloramphenicol acetyltransferase-like domain"/>
    <property type="match status" value="1"/>
</dbReference>
<dbReference type="SUPFAM" id="SSF52777">
    <property type="entry name" value="CoA-dependent acyltransferases"/>
    <property type="match status" value="1"/>
</dbReference>
<protein>
    <recommendedName>
        <fullName evidence="3">dihydrolipoyllysine-residue acetyltransferase</fullName>
        <ecNumber evidence="3">2.3.1.12</ecNumber>
    </recommendedName>
    <alternativeName>
        <fullName evidence="6">Pyruvate dehydrogenase complex component E2</fullName>
    </alternativeName>
</protein>
<gene>
    <name evidence="9" type="primary">CSON011538</name>
</gene>
<accession>A0A336KMB5</accession>
<dbReference type="InterPro" id="IPR045257">
    <property type="entry name" value="E2/Pdx1"/>
</dbReference>
<dbReference type="PANTHER" id="PTHR23151">
    <property type="entry name" value="DIHYDROLIPOAMIDE ACETYL/SUCCINYL-TRANSFERASE-RELATED"/>
    <property type="match status" value="1"/>
</dbReference>
<feature type="compositionally biased region" description="Low complexity" evidence="7">
    <location>
        <begin position="355"/>
        <end position="368"/>
    </location>
</feature>
<dbReference type="SUPFAM" id="SSF51230">
    <property type="entry name" value="Single hybrid motif"/>
    <property type="match status" value="2"/>
</dbReference>
<evidence type="ECO:0000313" key="9">
    <source>
        <dbReference type="EMBL" id="SSX04455.1"/>
    </source>
</evidence>
<dbReference type="FunFam" id="3.30.559.10:FF:000003">
    <property type="entry name" value="Acetyltransferase component of pyruvate dehydrogenase complex"/>
    <property type="match status" value="1"/>
</dbReference>
<comment type="cofactor">
    <cofactor evidence="1">
        <name>(R)-lipoate</name>
        <dbReference type="ChEBI" id="CHEBI:83088"/>
    </cofactor>
</comment>
<dbReference type="PANTHER" id="PTHR23151:SF90">
    <property type="entry name" value="DIHYDROLIPOYLLYSINE-RESIDUE ACETYLTRANSFERASE COMPONENT OF PYRUVATE DEHYDROGENASE COMPLEX, MITOCHONDRIAL-RELATED"/>
    <property type="match status" value="1"/>
</dbReference>
<dbReference type="InterPro" id="IPR006257">
    <property type="entry name" value="LAT1"/>
</dbReference>
<keyword evidence="4" id="KW-0450">Lipoyl</keyword>
<sequence>MLCLDLRHETEMKKMTQLTAVKLNSCFHYCVFCKQIKLGGFQYFLINFRVFESTMLRTVVARNLIRRSVASENTINKRILRGLSSNSVQNQENILNTKKYAKKTAGSGIGATSQIPSTVWTKNIVRTYCSLPSHSRVTLPALSPTMELGTIVSWEKKEGDKLNEGDLLAEIETDKATMGFETPEEGYLAKILVQAGTRDVPIGKLVCIIVENQEDVAKFKDFKDDGGHAPPKRAAAPSSPPPSAPSPAPAAAASNANLPSHSKVTLPALSPTMETGRIASWEKNEGDKLNEGDLLAEIETDKATMGFETPEEGYLAKILVPAGASDVKVGKPVCIIVENKEDIAAFKDYVDDGGASAPAPRAASAPAPSAAPTPIPVSVPSSAPTPLTAVEQKYGDRVFASPMAKRLAEAQKLRLQGRGSGLYGSLTSKDLGKLQSAAAAAASAPQPSAAASAPGQAPAPSGPVKVPAGAAYVDIPVTNIRGVIAKRLLESKTTIPHYYLTVDCCMDEIVALRARLNKKLEKEGVKLSVNDFIIKAAAMACKKVPEANSAWMNTFIRQFDAVDVSVAVSTDRGLITPIVFAADRKGLATISKDVKTLAAKARDGKLQPAEFQGGTFSVSNLGMFGVTHFSAIINPPQSCILAVGGTQKRCVIDEGSEKGFKESQYVAVTLSCDHRTVDGAVGAQWLHHFRQHLEDPTTMLV</sequence>
<comment type="similarity">
    <text evidence="2">Belongs to the 2-oxoacid dehydrogenase family.</text>
</comment>
<feature type="compositionally biased region" description="Low complexity" evidence="7">
    <location>
        <begin position="249"/>
        <end position="260"/>
    </location>
</feature>
<name>A0A336KMB5_CULSO</name>
<evidence type="ECO:0000256" key="7">
    <source>
        <dbReference type="SAM" id="MobiDB-lite"/>
    </source>
</evidence>
<dbReference type="InterPro" id="IPR023213">
    <property type="entry name" value="CAT-like_dom_sf"/>
</dbReference>
<dbReference type="InterPro" id="IPR000089">
    <property type="entry name" value="Biotin_lipoyl"/>
</dbReference>
<proteinExistence type="inferred from homology"/>
<evidence type="ECO:0000256" key="3">
    <source>
        <dbReference type="ARBA" id="ARBA00013114"/>
    </source>
</evidence>
<reference evidence="10" key="2">
    <citation type="submission" date="2018-07" db="EMBL/GenBank/DDBJ databases">
        <authorList>
            <person name="Quirk P.G."/>
            <person name="Krulwich T.A."/>
        </authorList>
    </citation>
    <scope>NUCLEOTIDE SEQUENCE</scope>
</reference>
<dbReference type="GO" id="GO:0004742">
    <property type="term" value="F:dihydrolipoyllysine-residue acetyltransferase activity"/>
    <property type="evidence" value="ECO:0007669"/>
    <property type="project" value="UniProtKB-EC"/>
</dbReference>
<evidence type="ECO:0000256" key="2">
    <source>
        <dbReference type="ARBA" id="ARBA00007317"/>
    </source>
</evidence>
<evidence type="ECO:0000256" key="4">
    <source>
        <dbReference type="ARBA" id="ARBA00022823"/>
    </source>
</evidence>
<dbReference type="EC" id="2.3.1.12" evidence="3"/>
<dbReference type="NCBIfam" id="TIGR01349">
    <property type="entry name" value="PDHac_trf_mito"/>
    <property type="match status" value="1"/>
</dbReference>
<dbReference type="GO" id="GO:0045254">
    <property type="term" value="C:pyruvate dehydrogenase complex"/>
    <property type="evidence" value="ECO:0007669"/>
    <property type="project" value="InterPro"/>
</dbReference>
<dbReference type="VEuPathDB" id="VectorBase:CSON011538"/>
<evidence type="ECO:0000313" key="10">
    <source>
        <dbReference type="EMBL" id="SSX24819.1"/>
    </source>
</evidence>
<evidence type="ECO:0000256" key="6">
    <source>
        <dbReference type="ARBA" id="ARBA00032943"/>
    </source>
</evidence>
<feature type="domain" description="Lipoyl-binding" evidence="8">
    <location>
        <begin position="261"/>
        <end position="337"/>
    </location>
</feature>
<keyword evidence="5" id="KW-0809">Transit peptide</keyword>
<dbReference type="EMBL" id="UFQT01000502">
    <property type="protein sequence ID" value="SSX24819.1"/>
    <property type="molecule type" value="Genomic_DNA"/>
</dbReference>
<dbReference type="Gene3D" id="2.40.50.100">
    <property type="match status" value="2"/>
</dbReference>
<evidence type="ECO:0000256" key="5">
    <source>
        <dbReference type="ARBA" id="ARBA00022946"/>
    </source>
</evidence>
<dbReference type="Pfam" id="PF00364">
    <property type="entry name" value="Biotin_lipoyl"/>
    <property type="match status" value="2"/>
</dbReference>
<feature type="compositionally biased region" description="Pro residues" evidence="7">
    <location>
        <begin position="238"/>
        <end position="248"/>
    </location>
</feature>
<dbReference type="FunFam" id="2.40.50.100:FF:000010">
    <property type="entry name" value="Acetyltransferase component of pyruvate dehydrogenase complex"/>
    <property type="match status" value="2"/>
</dbReference>
<dbReference type="Pfam" id="PF00198">
    <property type="entry name" value="2-oxoacid_dh"/>
    <property type="match status" value="1"/>
</dbReference>
<feature type="region of interest" description="Disordered" evidence="7">
    <location>
        <begin position="355"/>
        <end position="380"/>
    </location>
</feature>
<organism evidence="9">
    <name type="scientific">Culicoides sonorensis</name>
    <name type="common">Biting midge</name>
    <dbReference type="NCBI Taxonomy" id="179676"/>
    <lineage>
        <taxon>Eukaryota</taxon>
        <taxon>Metazoa</taxon>
        <taxon>Ecdysozoa</taxon>
        <taxon>Arthropoda</taxon>
        <taxon>Hexapoda</taxon>
        <taxon>Insecta</taxon>
        <taxon>Pterygota</taxon>
        <taxon>Neoptera</taxon>
        <taxon>Endopterygota</taxon>
        <taxon>Diptera</taxon>
        <taxon>Nematocera</taxon>
        <taxon>Chironomoidea</taxon>
        <taxon>Ceratopogonidae</taxon>
        <taxon>Ceratopogoninae</taxon>
        <taxon>Culicoides</taxon>
        <taxon>Monoculicoides</taxon>
    </lineage>
</organism>
<feature type="region of interest" description="Disordered" evidence="7">
    <location>
        <begin position="221"/>
        <end position="271"/>
    </location>
</feature>
<evidence type="ECO:0000259" key="8">
    <source>
        <dbReference type="PROSITE" id="PS50968"/>
    </source>
</evidence>
<feature type="domain" description="Lipoyl-binding" evidence="8">
    <location>
        <begin position="134"/>
        <end position="210"/>
    </location>
</feature>
<dbReference type="GO" id="GO:0006086">
    <property type="term" value="P:pyruvate decarboxylation to acetyl-CoA"/>
    <property type="evidence" value="ECO:0007669"/>
    <property type="project" value="InterPro"/>
</dbReference>
<dbReference type="PROSITE" id="PS50968">
    <property type="entry name" value="BIOTINYL_LIPOYL"/>
    <property type="match status" value="2"/>
</dbReference>
<dbReference type="EMBL" id="UFQS01000502">
    <property type="protein sequence ID" value="SSX04455.1"/>
    <property type="molecule type" value="Genomic_DNA"/>
</dbReference>
<dbReference type="InterPro" id="IPR003016">
    <property type="entry name" value="2-oxoA_DH_lipoyl-BS"/>
</dbReference>
<dbReference type="CDD" id="cd06849">
    <property type="entry name" value="lipoyl_domain"/>
    <property type="match status" value="2"/>
</dbReference>